<dbReference type="PROSITE" id="PS51471">
    <property type="entry name" value="FE2OG_OXY"/>
    <property type="match status" value="1"/>
</dbReference>
<evidence type="ECO:0000256" key="11">
    <source>
        <dbReference type="RuleBase" id="RU003682"/>
    </source>
</evidence>
<dbReference type="AlphaFoldDB" id="A0A6L5K0K7"/>
<name>A0A6L5K0K7_RHOTE</name>
<dbReference type="PANTHER" id="PTHR47990">
    <property type="entry name" value="2-OXOGLUTARATE (2OG) AND FE(II)-DEPENDENT OXYGENASE SUPERFAMILY PROTEIN-RELATED"/>
    <property type="match status" value="1"/>
</dbReference>
<dbReference type="InterPro" id="IPR044861">
    <property type="entry name" value="IPNS-like_FE2OG_OXY"/>
</dbReference>
<feature type="domain" description="Fe2OG dioxygenase" evidence="12">
    <location>
        <begin position="171"/>
        <end position="272"/>
    </location>
</feature>
<comment type="catalytic activity">
    <reaction evidence="10">
        <text>L-arginine + 2-oxoglutarate + O2 = guanidine + L-glutamate 5-semialdehyde + succinate + CO2</text>
        <dbReference type="Rhea" id="RHEA:31535"/>
        <dbReference type="ChEBI" id="CHEBI:15379"/>
        <dbReference type="ChEBI" id="CHEBI:16526"/>
        <dbReference type="ChEBI" id="CHEBI:16810"/>
        <dbReference type="ChEBI" id="CHEBI:30031"/>
        <dbReference type="ChEBI" id="CHEBI:30087"/>
        <dbReference type="ChEBI" id="CHEBI:32682"/>
        <dbReference type="ChEBI" id="CHEBI:58066"/>
        <dbReference type="EC" id="1.14.20.7"/>
    </reaction>
</comment>
<evidence type="ECO:0000313" key="14">
    <source>
        <dbReference type="Proteomes" id="UP000480275"/>
    </source>
</evidence>
<dbReference type="InterPro" id="IPR005123">
    <property type="entry name" value="Oxoglu/Fe-dep_dioxygenase_dom"/>
</dbReference>
<dbReference type="InterPro" id="IPR050231">
    <property type="entry name" value="Iron_ascorbate_oxido_reductase"/>
</dbReference>
<evidence type="ECO:0000256" key="3">
    <source>
        <dbReference type="ARBA" id="ARBA00012293"/>
    </source>
</evidence>
<proteinExistence type="inferred from homology"/>
<comment type="cofactor">
    <cofactor evidence="1">
        <name>Fe(2+)</name>
        <dbReference type="ChEBI" id="CHEBI:29033"/>
    </cofactor>
</comment>
<dbReference type="InterPro" id="IPR026992">
    <property type="entry name" value="DIOX_N"/>
</dbReference>
<evidence type="ECO:0000313" key="13">
    <source>
        <dbReference type="EMBL" id="MQY52370.1"/>
    </source>
</evidence>
<evidence type="ECO:0000256" key="10">
    <source>
        <dbReference type="ARBA" id="ARBA00049359"/>
    </source>
</evidence>
<evidence type="ECO:0000256" key="4">
    <source>
        <dbReference type="ARBA" id="ARBA00012531"/>
    </source>
</evidence>
<organism evidence="13 14">
    <name type="scientific">Rhodocyclus tenuis</name>
    <name type="common">Rhodospirillum tenue</name>
    <dbReference type="NCBI Taxonomy" id="1066"/>
    <lineage>
        <taxon>Bacteria</taxon>
        <taxon>Pseudomonadati</taxon>
        <taxon>Pseudomonadota</taxon>
        <taxon>Betaproteobacteria</taxon>
        <taxon>Rhodocyclales</taxon>
        <taxon>Rhodocyclaceae</taxon>
        <taxon>Rhodocyclus</taxon>
    </lineage>
</organism>
<evidence type="ECO:0000256" key="7">
    <source>
        <dbReference type="ARBA" id="ARBA00031011"/>
    </source>
</evidence>
<sequence>MALPTFALHDFDASTGSHQDNIFRLREAAHSHGFFYLSGHGIPESLIAGAFRVSREFFDRPDAVKREIENWHSPHFRGYTRTGSELTRGARDWREQLDFGAERPVRTASADAPPWALLEGPNQWPADIPALKPVVLELQAQLTEAASRLLRALATALGQDAEVFTPLIGETPTLLLKLIRYPGSDFADSTQGVGAHKDTGLLTFVLQHEQSGLEVQDGEGWIAVPPRAGTLVVNIGEMLELASGGYLHANVHRVVTPAGQNDRLSIAYFLNPHLDARVRPIALPAALQAAARPSAHDPDNPLLEQVGLNLLKSQLRSHPEVARRYYAGVADTVAGKGAEHA</sequence>
<comment type="pathway">
    <text evidence="2">Alkene biosynthesis; ethylene biosynthesis via 2-oxoglutarate.</text>
</comment>
<reference evidence="13 14" key="1">
    <citation type="submission" date="2019-10" db="EMBL/GenBank/DDBJ databases">
        <title>Whole-genome sequence of the purple nonsulfur photosynthetic bacterium Rhodocyclus tenuis.</title>
        <authorList>
            <person name="Kyndt J.A."/>
            <person name="Meyer T.E."/>
        </authorList>
    </citation>
    <scope>NUCLEOTIDE SEQUENCE [LARGE SCALE GENOMIC DNA]</scope>
    <source>
        <strain evidence="13 14">DSM 110</strain>
    </source>
</reference>
<dbReference type="SUPFAM" id="SSF51197">
    <property type="entry name" value="Clavaminate synthase-like"/>
    <property type="match status" value="1"/>
</dbReference>
<evidence type="ECO:0000256" key="5">
    <source>
        <dbReference type="ARBA" id="ARBA00019045"/>
    </source>
</evidence>
<keyword evidence="11" id="KW-0560">Oxidoreductase</keyword>
<dbReference type="Proteomes" id="UP000480275">
    <property type="component" value="Unassembled WGS sequence"/>
</dbReference>
<evidence type="ECO:0000256" key="8">
    <source>
        <dbReference type="ARBA" id="ARBA00031282"/>
    </source>
</evidence>
<comment type="similarity">
    <text evidence="11">Belongs to the iron/ascorbate-dependent oxidoreductase family.</text>
</comment>
<dbReference type="EC" id="1.14.20.7" evidence="3"/>
<dbReference type="PRINTS" id="PR00682">
    <property type="entry name" value="IPNSYNTHASE"/>
</dbReference>
<comment type="catalytic activity">
    <reaction evidence="9">
        <text>2-oxoglutarate + O2 + 2 H(+) = ethene + 3 CO2 + H2O</text>
        <dbReference type="Rhea" id="RHEA:31523"/>
        <dbReference type="ChEBI" id="CHEBI:15377"/>
        <dbReference type="ChEBI" id="CHEBI:15378"/>
        <dbReference type="ChEBI" id="CHEBI:15379"/>
        <dbReference type="ChEBI" id="CHEBI:16526"/>
        <dbReference type="ChEBI" id="CHEBI:16810"/>
        <dbReference type="ChEBI" id="CHEBI:18153"/>
        <dbReference type="EC" id="1.13.12.19"/>
    </reaction>
</comment>
<dbReference type="OrthoDB" id="21825at2"/>
<keyword evidence="6" id="KW-0266">Ethylene biosynthesis</keyword>
<dbReference type="InterPro" id="IPR027443">
    <property type="entry name" value="IPNS-like_sf"/>
</dbReference>
<dbReference type="EMBL" id="WIXJ01000009">
    <property type="protein sequence ID" value="MQY52370.1"/>
    <property type="molecule type" value="Genomic_DNA"/>
</dbReference>
<evidence type="ECO:0000256" key="9">
    <source>
        <dbReference type="ARBA" id="ARBA00047725"/>
    </source>
</evidence>
<keyword evidence="11" id="KW-0479">Metal-binding</keyword>
<accession>A0A6L5K0K7</accession>
<dbReference type="GO" id="GO:0102276">
    <property type="term" value="F:2-oxoglutarate oxygenase/decarboxylase (ethylene-forming) activity"/>
    <property type="evidence" value="ECO:0007669"/>
    <property type="project" value="UniProtKB-EC"/>
</dbReference>
<evidence type="ECO:0000259" key="12">
    <source>
        <dbReference type="PROSITE" id="PS51471"/>
    </source>
</evidence>
<dbReference type="EC" id="1.13.12.19" evidence="4"/>
<dbReference type="Gene3D" id="2.60.120.330">
    <property type="entry name" value="B-lactam Antibiotic, Isopenicillin N Synthase, Chain"/>
    <property type="match status" value="1"/>
</dbReference>
<keyword evidence="11" id="KW-0408">Iron</keyword>
<comment type="caution">
    <text evidence="13">The sequence shown here is derived from an EMBL/GenBank/DDBJ whole genome shotgun (WGS) entry which is preliminary data.</text>
</comment>
<dbReference type="Pfam" id="PF03171">
    <property type="entry name" value="2OG-FeII_Oxy"/>
    <property type="match status" value="1"/>
</dbReference>
<dbReference type="GO" id="GO:0009693">
    <property type="term" value="P:ethylene biosynthetic process"/>
    <property type="evidence" value="ECO:0007669"/>
    <property type="project" value="UniProtKB-KW"/>
</dbReference>
<evidence type="ECO:0000256" key="2">
    <source>
        <dbReference type="ARBA" id="ARBA00004767"/>
    </source>
</evidence>
<gene>
    <name evidence="13" type="ORF">GHK24_11360</name>
</gene>
<dbReference type="Pfam" id="PF14226">
    <property type="entry name" value="DIOX_N"/>
    <property type="match status" value="1"/>
</dbReference>
<evidence type="ECO:0000256" key="1">
    <source>
        <dbReference type="ARBA" id="ARBA00001954"/>
    </source>
</evidence>
<evidence type="ECO:0000256" key="6">
    <source>
        <dbReference type="ARBA" id="ARBA00022666"/>
    </source>
</evidence>
<protein>
    <recommendedName>
        <fullName evidence="5">2-oxoglutarate-dependent ethylene/succinate-forming enzyme</fullName>
        <ecNumber evidence="4">1.13.12.19</ecNumber>
        <ecNumber evidence="3">1.14.20.7</ecNumber>
    </recommendedName>
    <alternativeName>
        <fullName evidence="7">2-oxoglutarate dioxygenase (ethylene-forming)</fullName>
    </alternativeName>
    <alternativeName>
        <fullName evidence="8">2-oxoglutarate/L-arginine monooxygenase/decarboxylase (succinate-forming)</fullName>
    </alternativeName>
</protein>
<dbReference type="GO" id="GO:0046872">
    <property type="term" value="F:metal ion binding"/>
    <property type="evidence" value="ECO:0007669"/>
    <property type="project" value="UniProtKB-KW"/>
</dbReference>